<dbReference type="PANTHER" id="PTHR37316:SF3">
    <property type="entry name" value="TEICHOIC ACID GLYCEROL-PHOSPHATE TRANSFERASE"/>
    <property type="match status" value="1"/>
</dbReference>
<keyword evidence="3" id="KW-1003">Cell membrane</keyword>
<organism evidence="8 9">
    <name type="scientific">Kroppenstedtia eburnea</name>
    <dbReference type="NCBI Taxonomy" id="714067"/>
    <lineage>
        <taxon>Bacteria</taxon>
        <taxon>Bacillati</taxon>
        <taxon>Bacillota</taxon>
        <taxon>Bacilli</taxon>
        <taxon>Bacillales</taxon>
        <taxon>Thermoactinomycetaceae</taxon>
        <taxon>Kroppenstedtia</taxon>
    </lineage>
</organism>
<keyword evidence="7" id="KW-0812">Transmembrane</keyword>
<dbReference type="GO" id="GO:0047355">
    <property type="term" value="F:CDP-glycerol glycerophosphotransferase activity"/>
    <property type="evidence" value="ECO:0007669"/>
    <property type="project" value="InterPro"/>
</dbReference>
<dbReference type="GO" id="GO:0019350">
    <property type="term" value="P:teichoic acid biosynthetic process"/>
    <property type="evidence" value="ECO:0007669"/>
    <property type="project" value="UniProtKB-KW"/>
</dbReference>
<dbReference type="Gene3D" id="3.40.50.11820">
    <property type="match status" value="1"/>
</dbReference>
<dbReference type="GO" id="GO:0005886">
    <property type="term" value="C:plasma membrane"/>
    <property type="evidence" value="ECO:0007669"/>
    <property type="project" value="UniProtKB-SubCell"/>
</dbReference>
<dbReference type="Proteomes" id="UP000186795">
    <property type="component" value="Unassembled WGS sequence"/>
</dbReference>
<dbReference type="SUPFAM" id="SSF53756">
    <property type="entry name" value="UDP-Glycosyltransferase/glycogen phosphorylase"/>
    <property type="match status" value="1"/>
</dbReference>
<dbReference type="Pfam" id="PF04464">
    <property type="entry name" value="Glyphos_transf"/>
    <property type="match status" value="1"/>
</dbReference>
<evidence type="ECO:0000256" key="3">
    <source>
        <dbReference type="ARBA" id="ARBA00022475"/>
    </source>
</evidence>
<name>A0A1N7IRT1_9BACL</name>
<sequence>MEKLTLTQQLLAANTVLLLIILIGVYRGILVKLFKLSKLFTRRLIGVIIYNIARLFPRNPHLVVFGAESGNGFRGNPKYLFLQIQKDPRLRCVWILKNPKTVKQVRDLGYEAYLCHSWQGIRCQLRAKYFIHSHSIHDDFNRYFLGGAVSVNTWHGVGLKKVWGANKNTFTYKAIHDPNPIMRFLKSFVVTTQNASESYMISTSPKVSSYYPETFLVPKENILELGQARNDVFFQQTAEDETVPEWIREHKIITYMPTHRNFGKLDKDINRVMNLDQINAFCEKTGYKFVIKRHMFSAGEVSRALKHVIDISRESIDPQLLLKYTDILVTDYSSCYTDYLLLDRPVIFYSYDLDEYLTKSNEMYHNYWDVTPGPKTEDFPSFLQALEDTVKQRGEYRQERKRVLDLFYSTENQQPVTEKQVDYIIRNIFKMEPVTRNEEAPAVQKNAG</sequence>
<dbReference type="InterPro" id="IPR007554">
    <property type="entry name" value="Glycerophosphate_synth"/>
</dbReference>
<evidence type="ECO:0000256" key="5">
    <source>
        <dbReference type="ARBA" id="ARBA00022944"/>
    </source>
</evidence>
<evidence type="ECO:0000256" key="6">
    <source>
        <dbReference type="ARBA" id="ARBA00023136"/>
    </source>
</evidence>
<keyword evidence="6 7" id="KW-0472">Membrane</keyword>
<protein>
    <submittedName>
        <fullName evidence="8">CDP-glycerol glycerophosphotransferase, TagB/SpsB family</fullName>
    </submittedName>
</protein>
<evidence type="ECO:0000256" key="4">
    <source>
        <dbReference type="ARBA" id="ARBA00022679"/>
    </source>
</evidence>
<evidence type="ECO:0000313" key="8">
    <source>
        <dbReference type="EMBL" id="SIS39730.1"/>
    </source>
</evidence>
<dbReference type="OrthoDB" id="9811865at2"/>
<evidence type="ECO:0000256" key="2">
    <source>
        <dbReference type="ARBA" id="ARBA00010488"/>
    </source>
</evidence>
<accession>A0A1N7IRT1</accession>
<dbReference type="RefSeq" id="WP_009708616.1">
    <property type="nucleotide sequence ID" value="NZ_CP048103.1"/>
</dbReference>
<evidence type="ECO:0000256" key="7">
    <source>
        <dbReference type="SAM" id="Phobius"/>
    </source>
</evidence>
<dbReference type="EMBL" id="FTOD01000001">
    <property type="protein sequence ID" value="SIS39730.1"/>
    <property type="molecule type" value="Genomic_DNA"/>
</dbReference>
<comment type="similarity">
    <text evidence="2">Belongs to the CDP-glycerol glycerophosphotransferase family.</text>
</comment>
<dbReference type="AlphaFoldDB" id="A0A1N7IRT1"/>
<dbReference type="InterPro" id="IPR043149">
    <property type="entry name" value="TagF_N"/>
</dbReference>
<reference evidence="9" key="1">
    <citation type="submission" date="2017-01" db="EMBL/GenBank/DDBJ databases">
        <authorList>
            <person name="Varghese N."/>
            <person name="Submissions S."/>
        </authorList>
    </citation>
    <scope>NUCLEOTIDE SEQUENCE [LARGE SCALE GENOMIC DNA]</scope>
    <source>
        <strain evidence="9">DSM 45196</strain>
    </source>
</reference>
<keyword evidence="7" id="KW-1133">Transmembrane helix</keyword>
<evidence type="ECO:0000256" key="1">
    <source>
        <dbReference type="ARBA" id="ARBA00004202"/>
    </source>
</evidence>
<dbReference type="Gene3D" id="3.40.50.12580">
    <property type="match status" value="1"/>
</dbReference>
<comment type="subcellular location">
    <subcellularLocation>
        <location evidence="1">Cell membrane</location>
        <topology evidence="1">Peripheral membrane protein</topology>
    </subcellularLocation>
</comment>
<keyword evidence="5" id="KW-0777">Teichoic acid biosynthesis</keyword>
<keyword evidence="9" id="KW-1185">Reference proteome</keyword>
<gene>
    <name evidence="8" type="ORF">SAMN05421790_101280</name>
</gene>
<dbReference type="InterPro" id="IPR051612">
    <property type="entry name" value="Teichoic_Acid_Biosynth"/>
</dbReference>
<dbReference type="InterPro" id="IPR043148">
    <property type="entry name" value="TagF_C"/>
</dbReference>
<evidence type="ECO:0000313" key="9">
    <source>
        <dbReference type="Proteomes" id="UP000186795"/>
    </source>
</evidence>
<feature type="transmembrane region" description="Helical" evidence="7">
    <location>
        <begin position="12"/>
        <end position="34"/>
    </location>
</feature>
<proteinExistence type="inferred from homology"/>
<dbReference type="PANTHER" id="PTHR37316">
    <property type="entry name" value="TEICHOIC ACID GLYCEROL-PHOSPHATE PRIMASE"/>
    <property type="match status" value="1"/>
</dbReference>
<keyword evidence="4 8" id="KW-0808">Transferase</keyword>